<keyword evidence="7 8" id="KW-0472">Membrane</keyword>
<feature type="transmembrane region" description="Helical" evidence="8">
    <location>
        <begin position="265"/>
        <end position="285"/>
    </location>
</feature>
<keyword evidence="6" id="KW-0534">Nitrate assimilation</keyword>
<dbReference type="InterPro" id="IPR000014">
    <property type="entry name" value="PAS"/>
</dbReference>
<keyword evidence="4 8" id="KW-0812">Transmembrane</keyword>
<evidence type="ECO:0000256" key="8">
    <source>
        <dbReference type="SAM" id="Phobius"/>
    </source>
</evidence>
<evidence type="ECO:0000256" key="7">
    <source>
        <dbReference type="ARBA" id="ARBA00023136"/>
    </source>
</evidence>
<dbReference type="Gene3D" id="3.30.450.20">
    <property type="entry name" value="PAS domain"/>
    <property type="match status" value="1"/>
</dbReference>
<organism evidence="12 13">
    <name type="scientific">Oceanobacillus caeni</name>
    <dbReference type="NCBI Taxonomy" id="405946"/>
    <lineage>
        <taxon>Bacteria</taxon>
        <taxon>Bacillati</taxon>
        <taxon>Bacillota</taxon>
        <taxon>Bacilli</taxon>
        <taxon>Bacillales</taxon>
        <taxon>Bacillaceae</taxon>
        <taxon>Oceanobacillus</taxon>
    </lineage>
</organism>
<dbReference type="EMBL" id="LGTK01000022">
    <property type="protein sequence ID" value="KPH75840.1"/>
    <property type="molecule type" value="Genomic_DNA"/>
</dbReference>
<feature type="transmembrane region" description="Helical" evidence="8">
    <location>
        <begin position="46"/>
        <end position="66"/>
    </location>
</feature>
<evidence type="ECO:0000256" key="5">
    <source>
        <dbReference type="ARBA" id="ARBA00022989"/>
    </source>
</evidence>
<accession>A0ABR5MJN1</accession>
<evidence type="ECO:0000313" key="13">
    <source>
        <dbReference type="Proteomes" id="UP000037854"/>
    </source>
</evidence>
<feature type="transmembrane region" description="Helical" evidence="8">
    <location>
        <begin position="291"/>
        <end position="313"/>
    </location>
</feature>
<name>A0ABR5MJN1_9BACI</name>
<feature type="domain" description="Major facilitator superfamily (MFS) profile" evidence="11">
    <location>
        <begin position="7"/>
        <end position="382"/>
    </location>
</feature>
<dbReference type="SMART" id="SM00086">
    <property type="entry name" value="PAC"/>
    <property type="match status" value="1"/>
</dbReference>
<feature type="domain" description="PAC" evidence="10">
    <location>
        <begin position="455"/>
        <end position="507"/>
    </location>
</feature>
<dbReference type="Proteomes" id="UP000037854">
    <property type="component" value="Unassembled WGS sequence"/>
</dbReference>
<keyword evidence="3" id="KW-0813">Transport</keyword>
<dbReference type="PROSITE" id="PS50112">
    <property type="entry name" value="PAS"/>
    <property type="match status" value="1"/>
</dbReference>
<dbReference type="InterPro" id="IPR035965">
    <property type="entry name" value="PAS-like_dom_sf"/>
</dbReference>
<protein>
    <submittedName>
        <fullName evidence="12">Nitrate/nitrite transporter</fullName>
    </submittedName>
</protein>
<evidence type="ECO:0000256" key="3">
    <source>
        <dbReference type="ARBA" id="ARBA00022448"/>
    </source>
</evidence>
<feature type="transmembrane region" description="Helical" evidence="8">
    <location>
        <begin position="98"/>
        <end position="117"/>
    </location>
</feature>
<dbReference type="InterPro" id="IPR044772">
    <property type="entry name" value="NO3_transporter"/>
</dbReference>
<dbReference type="PROSITE" id="PS50850">
    <property type="entry name" value="MFS"/>
    <property type="match status" value="1"/>
</dbReference>
<evidence type="ECO:0000256" key="6">
    <source>
        <dbReference type="ARBA" id="ARBA00023063"/>
    </source>
</evidence>
<comment type="subcellular location">
    <subcellularLocation>
        <location evidence="1">Cell membrane</location>
        <topology evidence="1">Multi-pass membrane protein</topology>
    </subcellularLocation>
</comment>
<proteinExistence type="inferred from homology"/>
<evidence type="ECO:0000256" key="2">
    <source>
        <dbReference type="ARBA" id="ARBA00008432"/>
    </source>
</evidence>
<dbReference type="SMART" id="SM00091">
    <property type="entry name" value="PAS"/>
    <property type="match status" value="1"/>
</dbReference>
<evidence type="ECO:0000259" key="10">
    <source>
        <dbReference type="PROSITE" id="PS50113"/>
    </source>
</evidence>
<dbReference type="Gene3D" id="1.20.1250.20">
    <property type="entry name" value="MFS general substrate transporter like domains"/>
    <property type="match status" value="2"/>
</dbReference>
<dbReference type="CDD" id="cd17341">
    <property type="entry name" value="MFS_NRT2_like"/>
    <property type="match status" value="1"/>
</dbReference>
<feature type="transmembrane region" description="Helical" evidence="8">
    <location>
        <begin position="357"/>
        <end position="379"/>
    </location>
</feature>
<evidence type="ECO:0000256" key="1">
    <source>
        <dbReference type="ARBA" id="ARBA00004651"/>
    </source>
</evidence>
<dbReference type="SUPFAM" id="SSF103473">
    <property type="entry name" value="MFS general substrate transporter"/>
    <property type="match status" value="1"/>
</dbReference>
<feature type="transmembrane region" description="Helical" evidence="8">
    <location>
        <begin position="7"/>
        <end position="26"/>
    </location>
</feature>
<keyword evidence="5 8" id="KW-1133">Transmembrane helix</keyword>
<dbReference type="NCBIfam" id="TIGR00229">
    <property type="entry name" value="sensory_box"/>
    <property type="match status" value="1"/>
</dbReference>
<feature type="transmembrane region" description="Helical" evidence="8">
    <location>
        <begin position="240"/>
        <end position="258"/>
    </location>
</feature>
<dbReference type="SUPFAM" id="SSF55785">
    <property type="entry name" value="PYP-like sensor domain (PAS domain)"/>
    <property type="match status" value="1"/>
</dbReference>
<dbReference type="PANTHER" id="PTHR23515">
    <property type="entry name" value="HIGH-AFFINITY NITRATE TRANSPORTER 2.3"/>
    <property type="match status" value="1"/>
</dbReference>
<sequence>MMKKPGLQLTLQTSSLFIGFMVWVLISSLMPYITADIPLTSGQASIVTAIPVILGSFMRIPIGFYADRFGARIIFLISFLILLFPVFYLSIANSFLDLVIGGLILGIGGAVFSIGVTSLPKYYPKEKHGFINGVYGIGNIGTAITSFGAPIFAESIGWQGTIRIFLIILLLFAALVFIFGDRKETKVKKSMMEQIKGVYKNATLWFLSLFYFITFGAFVAFTMFLPSFLVDNFGLDPVDAGIRTAIFIIIATLLRPIGGLLADKFNAFIILMFVFIGVAFSGILLSFSPGIAWYTVGALAVAVTVGLGNGTIFKLVPLYFSEQAGIVNGIVSAMGGIGGFFPPLLLTAVSNLTGHHAIAFMLMSEFALVSFVIVIFMFYQDRVNVEGKIIEGVAEGMMITNKNKIIQHVNPAFTRITGYSQEEVAGNTPKIISSGKHDKTFYQEMWKSIHEKGFWEGEIFNKRKNGEVYKELLSISPVKNNVGDIIHYVGVFNDISSQKTDENNDKQKS</sequence>
<comment type="caution">
    <text evidence="12">The sequence shown here is derived from an EMBL/GenBank/DDBJ whole genome shotgun (WGS) entry which is preliminary data.</text>
</comment>
<dbReference type="InterPro" id="IPR001610">
    <property type="entry name" value="PAC"/>
</dbReference>
<feature type="transmembrane region" description="Helical" evidence="8">
    <location>
        <begin position="129"/>
        <end position="152"/>
    </location>
</feature>
<feature type="transmembrane region" description="Helical" evidence="8">
    <location>
        <begin position="73"/>
        <end position="92"/>
    </location>
</feature>
<dbReference type="InterPro" id="IPR000700">
    <property type="entry name" value="PAS-assoc_C"/>
</dbReference>
<reference evidence="12 13" key="1">
    <citation type="submission" date="2015-07" db="EMBL/GenBank/DDBJ databases">
        <title>High-quality draft genome sequence of Oceanobacillus caeni HM6, a bacillus isolated from a human feces.</title>
        <authorList>
            <person name="Kumar J."/>
            <person name="Verma M.K."/>
            <person name="Pandey R."/>
            <person name="Bhambi M."/>
            <person name="Chauhan N."/>
        </authorList>
    </citation>
    <scope>NUCLEOTIDE SEQUENCE [LARGE SCALE GENOMIC DNA]</scope>
    <source>
        <strain evidence="12 13">HM6</strain>
    </source>
</reference>
<feature type="transmembrane region" description="Helical" evidence="8">
    <location>
        <begin position="325"/>
        <end position="345"/>
    </location>
</feature>
<feature type="domain" description="PAS" evidence="9">
    <location>
        <begin position="388"/>
        <end position="428"/>
    </location>
</feature>
<dbReference type="CDD" id="cd00130">
    <property type="entry name" value="PAS"/>
    <property type="match status" value="1"/>
</dbReference>
<dbReference type="Pfam" id="PF07690">
    <property type="entry name" value="MFS_1"/>
    <property type="match status" value="1"/>
</dbReference>
<keyword evidence="13" id="KW-1185">Reference proteome</keyword>
<dbReference type="Pfam" id="PF13426">
    <property type="entry name" value="PAS_9"/>
    <property type="match status" value="1"/>
</dbReference>
<dbReference type="InterPro" id="IPR011701">
    <property type="entry name" value="MFS"/>
</dbReference>
<evidence type="ECO:0000256" key="4">
    <source>
        <dbReference type="ARBA" id="ARBA00022692"/>
    </source>
</evidence>
<evidence type="ECO:0000259" key="11">
    <source>
        <dbReference type="PROSITE" id="PS50850"/>
    </source>
</evidence>
<dbReference type="PROSITE" id="PS50113">
    <property type="entry name" value="PAC"/>
    <property type="match status" value="1"/>
</dbReference>
<gene>
    <name evidence="12" type="ORF">AFL42_08130</name>
</gene>
<feature type="transmembrane region" description="Helical" evidence="8">
    <location>
        <begin position="164"/>
        <end position="181"/>
    </location>
</feature>
<dbReference type="InterPro" id="IPR020846">
    <property type="entry name" value="MFS_dom"/>
</dbReference>
<comment type="similarity">
    <text evidence="2">Belongs to the major facilitator superfamily. Nitrate/nitrite porter (TC 2.A.1.8) family.</text>
</comment>
<evidence type="ECO:0000313" key="12">
    <source>
        <dbReference type="EMBL" id="KPH75840.1"/>
    </source>
</evidence>
<feature type="transmembrane region" description="Helical" evidence="8">
    <location>
        <begin position="202"/>
        <end position="228"/>
    </location>
</feature>
<dbReference type="InterPro" id="IPR036259">
    <property type="entry name" value="MFS_trans_sf"/>
</dbReference>
<evidence type="ECO:0000259" key="9">
    <source>
        <dbReference type="PROSITE" id="PS50112"/>
    </source>
</evidence>